<evidence type="ECO:0000313" key="1">
    <source>
        <dbReference type="EMBL" id="ARW19680.1"/>
    </source>
</evidence>
<name>A0A1Y0VNH7_PEDPE</name>
<reference evidence="1 2" key="1">
    <citation type="submission" date="2017-05" db="EMBL/GenBank/DDBJ databases">
        <title>Genome sequence of Pediococcus pentosaceus strain SRCM100892.</title>
        <authorList>
            <person name="Cho S.H."/>
        </authorList>
    </citation>
    <scope>NUCLEOTIDE SEQUENCE [LARGE SCALE GENOMIC DNA]</scope>
    <source>
        <strain evidence="1 2">SRCM100892</strain>
    </source>
</reference>
<organism evidence="1 2">
    <name type="scientific">Pediococcus pentosaceus</name>
    <dbReference type="NCBI Taxonomy" id="1255"/>
    <lineage>
        <taxon>Bacteria</taxon>
        <taxon>Bacillati</taxon>
        <taxon>Bacillota</taxon>
        <taxon>Bacilli</taxon>
        <taxon>Lactobacillales</taxon>
        <taxon>Lactobacillaceae</taxon>
        <taxon>Pediococcus</taxon>
    </lineage>
</organism>
<sequence>MKKLINVLWAIEKDLRIIASNTEVLKSNKEFIGLSESTHKPKFNMKTKNKTTNLLNQTVKTFSKQV</sequence>
<protein>
    <submittedName>
        <fullName evidence="1">Uncharacterized protein</fullName>
    </submittedName>
</protein>
<dbReference type="AlphaFoldDB" id="A0A1Y0VNH7"/>
<evidence type="ECO:0000313" key="2">
    <source>
        <dbReference type="Proteomes" id="UP000196118"/>
    </source>
</evidence>
<dbReference type="Proteomes" id="UP000196118">
    <property type="component" value="Chromosome"/>
</dbReference>
<dbReference type="EMBL" id="CP021474">
    <property type="protein sequence ID" value="ARW19680.1"/>
    <property type="molecule type" value="Genomic_DNA"/>
</dbReference>
<proteinExistence type="predicted"/>
<gene>
    <name evidence="1" type="ORF">S100892_01107</name>
</gene>
<accession>A0A1Y0VNH7</accession>